<dbReference type="InterPro" id="IPR029058">
    <property type="entry name" value="AB_hydrolase_fold"/>
</dbReference>
<keyword evidence="3" id="KW-1185">Reference proteome</keyword>
<dbReference type="Gene3D" id="3.40.50.1820">
    <property type="entry name" value="alpha/beta hydrolase"/>
    <property type="match status" value="1"/>
</dbReference>
<dbReference type="EMBL" id="JADWYS010000001">
    <property type="protein sequence ID" value="MBG9389441.1"/>
    <property type="molecule type" value="Genomic_DNA"/>
</dbReference>
<dbReference type="InterPro" id="IPR000073">
    <property type="entry name" value="AB_hydrolase_1"/>
</dbReference>
<evidence type="ECO:0000313" key="3">
    <source>
        <dbReference type="Proteomes" id="UP000651050"/>
    </source>
</evidence>
<dbReference type="GO" id="GO:0016787">
    <property type="term" value="F:hydrolase activity"/>
    <property type="evidence" value="ECO:0007669"/>
    <property type="project" value="UniProtKB-KW"/>
</dbReference>
<evidence type="ECO:0000259" key="1">
    <source>
        <dbReference type="Pfam" id="PF12697"/>
    </source>
</evidence>
<gene>
    <name evidence="2" type="ORF">I5803_15525</name>
</gene>
<dbReference type="InterPro" id="IPR050228">
    <property type="entry name" value="Carboxylesterase_BioH"/>
</dbReference>
<dbReference type="Proteomes" id="UP000651050">
    <property type="component" value="Unassembled WGS sequence"/>
</dbReference>
<dbReference type="PANTHER" id="PTHR43194">
    <property type="entry name" value="HYDROLASE ALPHA/BETA FOLD FAMILY"/>
    <property type="match status" value="1"/>
</dbReference>
<reference evidence="2" key="1">
    <citation type="submission" date="2020-11" db="EMBL/GenBank/DDBJ databases">
        <title>Bacterial whole genome sequence for Caenimonas sp. DR4.4.</title>
        <authorList>
            <person name="Le V."/>
            <person name="Ko S.-R."/>
            <person name="Ahn C.-Y."/>
            <person name="Oh H.-M."/>
        </authorList>
    </citation>
    <scope>NUCLEOTIDE SEQUENCE</scope>
    <source>
        <strain evidence="2">DR4.4</strain>
    </source>
</reference>
<dbReference type="PANTHER" id="PTHR43194:SF5">
    <property type="entry name" value="PIMELOYL-[ACYL-CARRIER PROTEIN] METHYL ESTER ESTERASE"/>
    <property type="match status" value="1"/>
</dbReference>
<dbReference type="Pfam" id="PF12697">
    <property type="entry name" value="Abhydrolase_6"/>
    <property type="match status" value="1"/>
</dbReference>
<organism evidence="2 3">
    <name type="scientific">Caenimonas aquaedulcis</name>
    <dbReference type="NCBI Taxonomy" id="2793270"/>
    <lineage>
        <taxon>Bacteria</taxon>
        <taxon>Pseudomonadati</taxon>
        <taxon>Pseudomonadota</taxon>
        <taxon>Betaproteobacteria</taxon>
        <taxon>Burkholderiales</taxon>
        <taxon>Comamonadaceae</taxon>
        <taxon>Caenimonas</taxon>
    </lineage>
</organism>
<comment type="caution">
    <text evidence="2">The sequence shown here is derived from an EMBL/GenBank/DDBJ whole genome shotgun (WGS) entry which is preliminary data.</text>
</comment>
<keyword evidence="2" id="KW-0378">Hydrolase</keyword>
<protein>
    <submittedName>
        <fullName evidence="2">Alpha/beta hydrolase</fullName>
    </submittedName>
</protein>
<dbReference type="SUPFAM" id="SSF53474">
    <property type="entry name" value="alpha/beta-Hydrolases"/>
    <property type="match status" value="1"/>
</dbReference>
<evidence type="ECO:0000313" key="2">
    <source>
        <dbReference type="EMBL" id="MBG9389441.1"/>
    </source>
</evidence>
<sequence length="285" mass="31278">MTAAPPPQDDRATVVLLHSSAGSPRQWQELVEELRRDFRVLAVEFHGHGMRPDWPHERRMTLADDAGLVLPLLEMVGGAHVVGHSYGAAVALKLACMRPLLVHSVAAYEPVLFRLLIDDTAHPQAGADVLRTAASMRDRLKAGQPAQAARLFIDFWSGAGAWQSLDGKAQRSIEARMPSVIRHFEALFAEPFPREQLAHMAMPMLLLSGSRTVEAARRVARLLRAALPLAEHQELPGMGHMGPVTHAKAVNERIRQFLRPHARFASTSVLPGRALTSLPDQPSTS</sequence>
<dbReference type="AlphaFoldDB" id="A0A931H6E7"/>
<name>A0A931H6E7_9BURK</name>
<feature type="domain" description="AB hydrolase-1" evidence="1">
    <location>
        <begin position="14"/>
        <end position="252"/>
    </location>
</feature>
<accession>A0A931H6E7</accession>
<proteinExistence type="predicted"/>
<dbReference type="RefSeq" id="WP_196987239.1">
    <property type="nucleotide sequence ID" value="NZ_JADWYS010000001.1"/>
</dbReference>